<organism evidence="4 5">
    <name type="scientific">Sphaeroforma arctica JP610</name>
    <dbReference type="NCBI Taxonomy" id="667725"/>
    <lineage>
        <taxon>Eukaryota</taxon>
        <taxon>Ichthyosporea</taxon>
        <taxon>Ichthyophonida</taxon>
        <taxon>Sphaeroforma</taxon>
    </lineage>
</organism>
<accession>A0A0L0FQB5</accession>
<evidence type="ECO:0000313" key="4">
    <source>
        <dbReference type="EMBL" id="KNC78894.1"/>
    </source>
</evidence>
<keyword evidence="3" id="KW-0732">Signal</keyword>
<feature type="compositionally biased region" description="Basic residues" evidence="2">
    <location>
        <begin position="124"/>
        <end position="136"/>
    </location>
</feature>
<feature type="compositionally biased region" description="Basic and acidic residues" evidence="2">
    <location>
        <begin position="182"/>
        <end position="207"/>
    </location>
</feature>
<feature type="compositionally biased region" description="Basic and acidic residues" evidence="2">
    <location>
        <begin position="228"/>
        <end position="243"/>
    </location>
</feature>
<evidence type="ECO:0000256" key="1">
    <source>
        <dbReference type="SAM" id="Coils"/>
    </source>
</evidence>
<sequence>MFNALWCRRVLLSLSGVILLLAILCEGTVNRRERDQVLEAIARDTETLRIHKAKERSKLERLEEEMKSRQDKEDRAAALLNKIKNSEQNHAHNDLQHEQNYDIVDTDTYHNTNDPIVNPEADTRHKHEHGHGHRHGEKGEAIVGNTDGAAKVRESEVERCEHHTTHSHDSADDENTAVRGSDPSHAERRSKQPSDTSEHGERPHMETSEDGDSVAADALERADFLFENRSDMADSSPENRSDEADTLTQGESDERDMSDGNDDPSSNDLDDFEEAVRVLVIVTVYQRTLARCGDRTVEDLMG</sequence>
<feature type="coiled-coil region" evidence="1">
    <location>
        <begin position="45"/>
        <end position="89"/>
    </location>
</feature>
<evidence type="ECO:0000256" key="3">
    <source>
        <dbReference type="SAM" id="SignalP"/>
    </source>
</evidence>
<dbReference type="EMBL" id="KQ242401">
    <property type="protein sequence ID" value="KNC78894.1"/>
    <property type="molecule type" value="Genomic_DNA"/>
</dbReference>
<evidence type="ECO:0000313" key="5">
    <source>
        <dbReference type="Proteomes" id="UP000054560"/>
    </source>
</evidence>
<protein>
    <submittedName>
        <fullName evidence="4">Uncharacterized protein</fullName>
    </submittedName>
</protein>
<gene>
    <name evidence="4" type="ORF">SARC_08688</name>
</gene>
<dbReference type="GeneID" id="25909192"/>
<proteinExistence type="predicted"/>
<feature type="region of interest" description="Disordered" evidence="2">
    <location>
        <begin position="228"/>
        <end position="270"/>
    </location>
</feature>
<dbReference type="AlphaFoldDB" id="A0A0L0FQB5"/>
<feature type="compositionally biased region" description="Acidic residues" evidence="2">
    <location>
        <begin position="251"/>
        <end position="262"/>
    </location>
</feature>
<keyword evidence="1" id="KW-0175">Coiled coil</keyword>
<dbReference type="Proteomes" id="UP000054560">
    <property type="component" value="Unassembled WGS sequence"/>
</dbReference>
<keyword evidence="5" id="KW-1185">Reference proteome</keyword>
<reference evidence="4 5" key="1">
    <citation type="submission" date="2011-02" db="EMBL/GenBank/DDBJ databases">
        <title>The Genome Sequence of Sphaeroforma arctica JP610.</title>
        <authorList>
            <consortium name="The Broad Institute Genome Sequencing Platform"/>
            <person name="Russ C."/>
            <person name="Cuomo C."/>
            <person name="Young S.K."/>
            <person name="Zeng Q."/>
            <person name="Gargeya S."/>
            <person name="Alvarado L."/>
            <person name="Berlin A."/>
            <person name="Chapman S.B."/>
            <person name="Chen Z."/>
            <person name="Freedman E."/>
            <person name="Gellesch M."/>
            <person name="Goldberg J."/>
            <person name="Griggs A."/>
            <person name="Gujja S."/>
            <person name="Heilman E."/>
            <person name="Heiman D."/>
            <person name="Howarth C."/>
            <person name="Mehta T."/>
            <person name="Neiman D."/>
            <person name="Pearson M."/>
            <person name="Roberts A."/>
            <person name="Saif S."/>
            <person name="Shea T."/>
            <person name="Shenoy N."/>
            <person name="Sisk P."/>
            <person name="Stolte C."/>
            <person name="Sykes S."/>
            <person name="White J."/>
            <person name="Yandava C."/>
            <person name="Burger G."/>
            <person name="Gray M.W."/>
            <person name="Holland P.W.H."/>
            <person name="King N."/>
            <person name="Lang F.B.F."/>
            <person name="Roger A.J."/>
            <person name="Ruiz-Trillo I."/>
            <person name="Haas B."/>
            <person name="Nusbaum C."/>
            <person name="Birren B."/>
        </authorList>
    </citation>
    <scope>NUCLEOTIDE SEQUENCE [LARGE SCALE GENOMIC DNA]</scope>
    <source>
        <strain evidence="4 5">JP610</strain>
    </source>
</reference>
<dbReference type="RefSeq" id="XP_014152796.1">
    <property type="nucleotide sequence ID" value="XM_014297321.1"/>
</dbReference>
<feature type="non-terminal residue" evidence="4">
    <location>
        <position position="302"/>
    </location>
</feature>
<name>A0A0L0FQB5_9EUKA</name>
<feature type="signal peptide" evidence="3">
    <location>
        <begin position="1"/>
        <end position="27"/>
    </location>
</feature>
<feature type="compositionally biased region" description="Basic and acidic residues" evidence="2">
    <location>
        <begin position="150"/>
        <end position="170"/>
    </location>
</feature>
<feature type="region of interest" description="Disordered" evidence="2">
    <location>
        <begin position="108"/>
        <end position="214"/>
    </location>
</feature>
<feature type="chain" id="PRO_5005538921" evidence="3">
    <location>
        <begin position="28"/>
        <end position="302"/>
    </location>
</feature>
<evidence type="ECO:0000256" key="2">
    <source>
        <dbReference type="SAM" id="MobiDB-lite"/>
    </source>
</evidence>